<dbReference type="SUPFAM" id="SSF53474">
    <property type="entry name" value="alpha/beta-Hydrolases"/>
    <property type="match status" value="1"/>
</dbReference>
<dbReference type="InterPro" id="IPR050228">
    <property type="entry name" value="Carboxylesterase_BioH"/>
</dbReference>
<dbReference type="Pfam" id="PF12697">
    <property type="entry name" value="Abhydrolase_6"/>
    <property type="match status" value="1"/>
</dbReference>
<evidence type="ECO:0000259" key="1">
    <source>
        <dbReference type="Pfam" id="PF12697"/>
    </source>
</evidence>
<evidence type="ECO:0000313" key="3">
    <source>
        <dbReference type="Proteomes" id="UP000242972"/>
    </source>
</evidence>
<dbReference type="InterPro" id="IPR029058">
    <property type="entry name" value="AB_hydrolase_fold"/>
</dbReference>
<dbReference type="Gene3D" id="3.40.50.1820">
    <property type="entry name" value="alpha/beta hydrolase"/>
    <property type="match status" value="1"/>
</dbReference>
<dbReference type="InterPro" id="IPR000073">
    <property type="entry name" value="AB_hydrolase_1"/>
</dbReference>
<comment type="caution">
    <text evidence="2">The sequence shown here is derived from an EMBL/GenBank/DDBJ whole genome shotgun (WGS) entry which is preliminary data.</text>
</comment>
<reference evidence="2 3" key="1">
    <citation type="journal article" date="2014" name="BMC Genomics">
        <title>Comparison of environmental and isolate Sulfobacillus genomes reveals diverse carbon, sulfur, nitrogen, and hydrogen metabolisms.</title>
        <authorList>
            <person name="Justice N.B."/>
            <person name="Norman A."/>
            <person name="Brown C.T."/>
            <person name="Singh A."/>
            <person name="Thomas B.C."/>
            <person name="Banfield J.F."/>
        </authorList>
    </citation>
    <scope>NUCLEOTIDE SEQUENCE [LARGE SCALE GENOMIC DNA]</scope>
    <source>
        <strain evidence="2">AMDSBA4</strain>
    </source>
</reference>
<evidence type="ECO:0000313" key="2">
    <source>
        <dbReference type="EMBL" id="PSR32362.1"/>
    </source>
</evidence>
<sequence length="273" mass="30683">MAIIVDEQITIHLKGEALRLHFASCGQGDPTKNWVLLHGMGSSRLAYRPMMERWPFSGKVYAVDLPGFGASGHLKQPHNLDDYVGAVGALMDERNIDLPVILGHSFGGLVAAEVIAQLPYRVKGGVLVSSAGFFPPQNALTPTRHVWLNRIGIWVTGLEYFGLRMVRALGLDPAILTRNDRRRLQYGWRHAIEMARMPKFYEDPDLLAKIVAAKRPIAFIHGDRDPLFPLSELRRVIGLTFPIWVMPSAGHLPYDTDLDYFLDILRQAVQPWL</sequence>
<name>A0A2T2XD40_9FIRM</name>
<protein>
    <recommendedName>
        <fullName evidence="1">AB hydrolase-1 domain-containing protein</fullName>
    </recommendedName>
</protein>
<dbReference type="PANTHER" id="PTHR43194:SF5">
    <property type="entry name" value="PIMELOYL-[ACYL-CARRIER PROTEIN] METHYL ESTER ESTERASE"/>
    <property type="match status" value="1"/>
</dbReference>
<organism evidence="2 3">
    <name type="scientific">Sulfobacillus benefaciens</name>
    <dbReference type="NCBI Taxonomy" id="453960"/>
    <lineage>
        <taxon>Bacteria</taxon>
        <taxon>Bacillati</taxon>
        <taxon>Bacillota</taxon>
        <taxon>Clostridia</taxon>
        <taxon>Eubacteriales</taxon>
        <taxon>Clostridiales Family XVII. Incertae Sedis</taxon>
        <taxon>Sulfobacillus</taxon>
    </lineage>
</organism>
<accession>A0A2T2XD40</accession>
<dbReference type="PANTHER" id="PTHR43194">
    <property type="entry name" value="HYDROLASE ALPHA/BETA FOLD FAMILY"/>
    <property type="match status" value="1"/>
</dbReference>
<gene>
    <name evidence="2" type="ORF">C7B46_14850</name>
</gene>
<feature type="domain" description="AB hydrolase-1" evidence="1">
    <location>
        <begin position="35"/>
        <end position="257"/>
    </location>
</feature>
<dbReference type="AlphaFoldDB" id="A0A2T2XD40"/>
<proteinExistence type="predicted"/>
<dbReference type="EMBL" id="PXYW01000044">
    <property type="protein sequence ID" value="PSR32362.1"/>
    <property type="molecule type" value="Genomic_DNA"/>
</dbReference>
<dbReference type="Proteomes" id="UP000242972">
    <property type="component" value="Unassembled WGS sequence"/>
</dbReference>
<dbReference type="PRINTS" id="PR00111">
    <property type="entry name" value="ABHYDROLASE"/>
</dbReference>